<dbReference type="GO" id="GO:0016887">
    <property type="term" value="F:ATP hydrolysis activity"/>
    <property type="evidence" value="ECO:0007669"/>
    <property type="project" value="InterPro"/>
</dbReference>
<keyword evidence="6" id="KW-0067">ATP-binding</keyword>
<feature type="domain" description="ABC transporter" evidence="10">
    <location>
        <begin position="1066"/>
        <end position="1299"/>
    </location>
</feature>
<feature type="domain" description="ABC transmembrane type-1" evidence="11">
    <location>
        <begin position="718"/>
        <end position="1028"/>
    </location>
</feature>
<evidence type="ECO:0000256" key="3">
    <source>
        <dbReference type="ARBA" id="ARBA00022692"/>
    </source>
</evidence>
<evidence type="ECO:0000256" key="8">
    <source>
        <dbReference type="ARBA" id="ARBA00023136"/>
    </source>
</evidence>
<feature type="domain" description="ABC transporter" evidence="10">
    <location>
        <begin position="434"/>
        <end position="659"/>
    </location>
</feature>
<feature type="domain" description="ABC transmembrane type-1" evidence="11">
    <location>
        <begin position="105"/>
        <end position="357"/>
    </location>
</feature>
<feature type="transmembrane region" description="Helical" evidence="9">
    <location>
        <begin position="308"/>
        <end position="332"/>
    </location>
</feature>
<evidence type="ECO:0000256" key="7">
    <source>
        <dbReference type="ARBA" id="ARBA00022989"/>
    </source>
</evidence>
<dbReference type="Proteomes" id="UP000183832">
    <property type="component" value="Unassembled WGS sequence"/>
</dbReference>
<dbReference type="PROSITE" id="PS50929">
    <property type="entry name" value="ABC_TM1F"/>
    <property type="match status" value="2"/>
</dbReference>
<feature type="transmembrane region" description="Helical" evidence="9">
    <location>
        <begin position="789"/>
        <end position="813"/>
    </location>
</feature>
<proteinExistence type="predicted"/>
<feature type="transmembrane region" description="Helical" evidence="9">
    <location>
        <begin position="714"/>
        <end position="734"/>
    </location>
</feature>
<evidence type="ECO:0000259" key="11">
    <source>
        <dbReference type="PROSITE" id="PS50929"/>
    </source>
</evidence>
<dbReference type="InterPro" id="IPR027417">
    <property type="entry name" value="P-loop_NTPase"/>
</dbReference>
<feature type="transmembrane region" description="Helical" evidence="9">
    <location>
        <begin position="1002"/>
        <end position="1020"/>
    </location>
</feature>
<evidence type="ECO:0000313" key="13">
    <source>
        <dbReference type="Proteomes" id="UP000183832"/>
    </source>
</evidence>
<dbReference type="Pfam" id="PF00664">
    <property type="entry name" value="ABC_membrane"/>
    <property type="match status" value="2"/>
</dbReference>
<evidence type="ECO:0000256" key="5">
    <source>
        <dbReference type="ARBA" id="ARBA00022741"/>
    </source>
</evidence>
<feature type="transmembrane region" description="Helical" evidence="9">
    <location>
        <begin position="226"/>
        <end position="247"/>
    </location>
</feature>
<keyword evidence="4" id="KW-0677">Repeat</keyword>
<sequence length="1324" mass="149441">MNHKEQKTKPKNPHDAASRFSKMTFWYLRSLCRLGLKQQITEDDIYQTLKSHESKRIGDRFTNLWEEELKKKHPSVLRMFYKAYGLPVLLVGLSFSICETINRCAQPLFLGALLTNFLETDSSKSSAYFYATGIVLSSLIPVLTFHPFIYYIFEVGMKLKIGASRLAYDKILRMTKSSQVDGLHGRLINLLSNDFSKFDLALCFIHDLWKGPFETILLGYLAYREMGISGIIGIIYILSFVPIQSYIGKMSATFRDRTTKRTDIRVRLMNEIINGIQIIKFYAWEKNFAKIIAKLRLKELKAVRGSSYIMALLYSLWSVSRVSLFLTLISYVYAGNVITARQVFVVTGFYNILNMSMVHFWPLAITFCAEGYVSSRRLKEFLLIKETKLNVKTKDDGDSIDKIKKANLMKSDDFVSLIPSKRIQYKESNVKGAIKFDNVTAAWVNEDGEATTGLTSINLRIDSGNLYAIIGAVGSGKTSLLHAILGELELDAGLLEIHGSLSYANQESFIFEGSVRSNILFTEEYDRDRYNAVVSGCGLVTDFESFEYGDETLVGERGISLSGGQKARVNLARAVYKKADIYLLADPLSAVDSHVGKNIFNDCIVKLLKGKTVLLVTHQVQHLNKMENILIIDNGQITAQGSYEDLKSMDLALLAASENVHHEKKGNEDKSVDELTKMLLDEIETKPEEEKELQEGGTVSLNVYKKYLKSIQSIVLVIFVLALRVINQGIASFIDYFVAQWVNWEESVASDSKTNLSNNNNLTEIHNFTLTLDDETSLVDEQRQNFVNYYIIIIVTFVVTILMAEFSFFYALLRASKNLHDMMFRGLTKTFMQFFNQNPSGRILNRFSKDIGSIDTQLPNTLFECTCFVLEIIAIMILVSIVNVYFLIPTLFMGTLLYGIRHVYVSTSRNVKRVESITRSPIYAHTNATLHGLSTIKALNAEESVRENFNNHLDHNTSAYFMFYTLTRGFAFWVDLLTVLYITVITYTFVQMDASQIPGGNVGLAITQIIGLIGMTQWGIRQTSELENQMVSVERVLEYSELPSEEESGNDLKKQAPVGWPSKGEIEFKDLSLFYNNEVKPAIRNLNFVIKPKEKIGIVGRTGAGKSSIIQALFRMTKIEGKIDIDNIDTQSLTLHELRKNISIIPQDPVLFSGSLRSNLDPFDENKDEAIWSVLNQVELKETISSLAGGLECRISDGGSNFSLGQRQLICLGRALLRKNKILVLDEATASVDYNTDSLIQKTINTEFSECTVLTIAHRLHTVINADKILVMDGGTMVEFDHPHELLKNENGFFTKLVKETSSQLAGMAKDNYDKMNLKTVPNL</sequence>
<keyword evidence="8 9" id="KW-0472">Membrane</keyword>
<dbReference type="PROSITE" id="PS00211">
    <property type="entry name" value="ABC_TRANSPORTER_1"/>
    <property type="match status" value="2"/>
</dbReference>
<dbReference type="GO" id="GO:0140359">
    <property type="term" value="F:ABC-type transporter activity"/>
    <property type="evidence" value="ECO:0007669"/>
    <property type="project" value="InterPro"/>
</dbReference>
<dbReference type="InterPro" id="IPR011527">
    <property type="entry name" value="ABC1_TM_dom"/>
</dbReference>
<dbReference type="Pfam" id="PF00005">
    <property type="entry name" value="ABC_tran"/>
    <property type="match status" value="2"/>
</dbReference>
<dbReference type="SUPFAM" id="SSF52540">
    <property type="entry name" value="P-loop containing nucleoside triphosphate hydrolases"/>
    <property type="match status" value="2"/>
</dbReference>
<reference evidence="12 13" key="1">
    <citation type="submission" date="2015-04" db="EMBL/GenBank/DDBJ databases">
        <authorList>
            <person name="Syromyatnikov M.Y."/>
            <person name="Popov V.N."/>
        </authorList>
    </citation>
    <scope>NUCLEOTIDE SEQUENCE [LARGE SCALE GENOMIC DNA]</scope>
</reference>
<dbReference type="Gene3D" id="3.40.50.300">
    <property type="entry name" value="P-loop containing nucleotide triphosphate hydrolases"/>
    <property type="match status" value="2"/>
</dbReference>
<evidence type="ECO:0000256" key="4">
    <source>
        <dbReference type="ARBA" id="ARBA00022737"/>
    </source>
</evidence>
<dbReference type="FunFam" id="3.40.50.300:FF:000973">
    <property type="entry name" value="Multidrug resistance-associated protein 4"/>
    <property type="match status" value="1"/>
</dbReference>
<feature type="transmembrane region" description="Helical" evidence="9">
    <location>
        <begin position="970"/>
        <end position="990"/>
    </location>
</feature>
<feature type="transmembrane region" description="Helical" evidence="9">
    <location>
        <begin position="868"/>
        <end position="888"/>
    </location>
</feature>
<keyword evidence="13" id="KW-1185">Reference proteome</keyword>
<dbReference type="FunFam" id="3.40.50.300:FF:000163">
    <property type="entry name" value="Multidrug resistance-associated protein member 4"/>
    <property type="match status" value="1"/>
</dbReference>
<keyword evidence="3 9" id="KW-0812">Transmembrane</keyword>
<dbReference type="CDD" id="cd03250">
    <property type="entry name" value="ABCC_MRP_domain1"/>
    <property type="match status" value="1"/>
</dbReference>
<keyword evidence="7 9" id="KW-1133">Transmembrane helix</keyword>
<evidence type="ECO:0000256" key="6">
    <source>
        <dbReference type="ARBA" id="ARBA00022840"/>
    </source>
</evidence>
<keyword evidence="5" id="KW-0547">Nucleotide-binding</keyword>
<name>A0A1J1HHQ3_9DIPT</name>
<dbReference type="PROSITE" id="PS50893">
    <property type="entry name" value="ABC_TRANSPORTER_2"/>
    <property type="match status" value="2"/>
</dbReference>
<dbReference type="PANTHER" id="PTHR24223">
    <property type="entry name" value="ATP-BINDING CASSETTE SUB-FAMILY C"/>
    <property type="match status" value="1"/>
</dbReference>
<dbReference type="InterPro" id="IPR044726">
    <property type="entry name" value="ABCC_6TM_D2"/>
</dbReference>
<keyword evidence="2" id="KW-0813">Transport</keyword>
<organism evidence="12 13">
    <name type="scientific">Clunio marinus</name>
    <dbReference type="NCBI Taxonomy" id="568069"/>
    <lineage>
        <taxon>Eukaryota</taxon>
        <taxon>Metazoa</taxon>
        <taxon>Ecdysozoa</taxon>
        <taxon>Arthropoda</taxon>
        <taxon>Hexapoda</taxon>
        <taxon>Insecta</taxon>
        <taxon>Pterygota</taxon>
        <taxon>Neoptera</taxon>
        <taxon>Endopterygota</taxon>
        <taxon>Diptera</taxon>
        <taxon>Nematocera</taxon>
        <taxon>Chironomoidea</taxon>
        <taxon>Chironomidae</taxon>
        <taxon>Clunio</taxon>
    </lineage>
</organism>
<dbReference type="FunFam" id="1.20.1560.10:FF:000026">
    <property type="entry name" value="Multidrug resistance-associated protein lethal(2)03659"/>
    <property type="match status" value="1"/>
</dbReference>
<dbReference type="InterPro" id="IPR003439">
    <property type="entry name" value="ABC_transporter-like_ATP-bd"/>
</dbReference>
<protein>
    <submittedName>
        <fullName evidence="12">CLUMA_CG000826, isoform A</fullName>
    </submittedName>
</protein>
<evidence type="ECO:0000256" key="9">
    <source>
        <dbReference type="SAM" id="Phobius"/>
    </source>
</evidence>
<dbReference type="STRING" id="568069.A0A1J1HHQ3"/>
<dbReference type="InterPro" id="IPR050173">
    <property type="entry name" value="ABC_transporter_C-like"/>
</dbReference>
<dbReference type="EMBL" id="CVRI01000003">
    <property type="protein sequence ID" value="CRK87082.1"/>
    <property type="molecule type" value="Genomic_DNA"/>
</dbReference>
<evidence type="ECO:0000313" key="12">
    <source>
        <dbReference type="EMBL" id="CRK87082.1"/>
    </source>
</evidence>
<dbReference type="GO" id="GO:0016020">
    <property type="term" value="C:membrane"/>
    <property type="evidence" value="ECO:0007669"/>
    <property type="project" value="UniProtKB-SubCell"/>
</dbReference>
<accession>A0A1J1HHQ3</accession>
<dbReference type="PANTHER" id="PTHR24223:SF324">
    <property type="entry name" value="LD17001P"/>
    <property type="match status" value="1"/>
</dbReference>
<dbReference type="GO" id="GO:0005524">
    <property type="term" value="F:ATP binding"/>
    <property type="evidence" value="ECO:0007669"/>
    <property type="project" value="UniProtKB-KW"/>
</dbReference>
<dbReference type="InterPro" id="IPR017871">
    <property type="entry name" value="ABC_transporter-like_CS"/>
</dbReference>
<dbReference type="CDD" id="cd18580">
    <property type="entry name" value="ABC_6TM_ABCC_D2"/>
    <property type="match status" value="1"/>
</dbReference>
<dbReference type="SMART" id="SM00382">
    <property type="entry name" value="AAA"/>
    <property type="match status" value="2"/>
</dbReference>
<comment type="subcellular location">
    <subcellularLocation>
        <location evidence="1">Membrane</location>
        <topology evidence="1">Multi-pass membrane protein</topology>
    </subcellularLocation>
</comment>
<dbReference type="FunFam" id="1.20.1560.10:FF:000014">
    <property type="entry name" value="Multidrug resistance-associated protein member 4"/>
    <property type="match status" value="1"/>
</dbReference>
<feature type="transmembrane region" description="Helical" evidence="9">
    <location>
        <begin position="352"/>
        <end position="373"/>
    </location>
</feature>
<evidence type="ECO:0000259" key="10">
    <source>
        <dbReference type="PROSITE" id="PS50893"/>
    </source>
</evidence>
<dbReference type="InterPro" id="IPR003593">
    <property type="entry name" value="AAA+_ATPase"/>
</dbReference>
<evidence type="ECO:0000256" key="2">
    <source>
        <dbReference type="ARBA" id="ARBA00022448"/>
    </source>
</evidence>
<dbReference type="OrthoDB" id="6500128at2759"/>
<evidence type="ECO:0000256" key="1">
    <source>
        <dbReference type="ARBA" id="ARBA00004141"/>
    </source>
</evidence>
<feature type="transmembrane region" description="Helical" evidence="9">
    <location>
        <begin position="127"/>
        <end position="153"/>
    </location>
</feature>
<dbReference type="SUPFAM" id="SSF90123">
    <property type="entry name" value="ABC transporter transmembrane region"/>
    <property type="match status" value="2"/>
</dbReference>
<dbReference type="InterPro" id="IPR036640">
    <property type="entry name" value="ABC1_TM_sf"/>
</dbReference>
<gene>
    <name evidence="12" type="ORF">CLUMA_CG000826</name>
</gene>
<dbReference type="Gene3D" id="1.20.1560.10">
    <property type="entry name" value="ABC transporter type 1, transmembrane domain"/>
    <property type="match status" value="2"/>
</dbReference>
<dbReference type="CDD" id="cd03244">
    <property type="entry name" value="ABCC_MRP_domain2"/>
    <property type="match status" value="1"/>
</dbReference>